<dbReference type="InterPro" id="IPR002941">
    <property type="entry name" value="DNA_methylase_N4/N6"/>
</dbReference>
<evidence type="ECO:0000256" key="1">
    <source>
        <dbReference type="ARBA" id="ARBA00022603"/>
    </source>
</evidence>
<keyword evidence="6" id="KW-1185">Reference proteome</keyword>
<dbReference type="Pfam" id="PF01555">
    <property type="entry name" value="N6_N4_Mtase"/>
    <property type="match status" value="1"/>
</dbReference>
<reference evidence="5 6" key="1">
    <citation type="submission" date="2021-03" db="EMBL/GenBank/DDBJ databases">
        <title>Metabolic Capacity of the Antarctic Cyanobacterium Phormidium pseudopriestleyi that Sustains Oxygenic Photosynthesis in the Presence of Hydrogen Sulfide.</title>
        <authorList>
            <person name="Lumian J.E."/>
            <person name="Jungblut A.D."/>
            <person name="Dillon M.L."/>
            <person name="Hawes I."/>
            <person name="Doran P.T."/>
            <person name="Mackey T.J."/>
            <person name="Dick G.J."/>
            <person name="Grettenberger C.L."/>
            <person name="Sumner D.Y."/>
        </authorList>
    </citation>
    <scope>NUCLEOTIDE SEQUENCE [LARGE SCALE GENOMIC DNA]</scope>
    <source>
        <strain evidence="5 6">FRX01</strain>
    </source>
</reference>
<dbReference type="EMBL" id="JAFLQW010000050">
    <property type="protein sequence ID" value="MBO0347888.1"/>
    <property type="molecule type" value="Genomic_DNA"/>
</dbReference>
<evidence type="ECO:0000313" key="6">
    <source>
        <dbReference type="Proteomes" id="UP000664844"/>
    </source>
</evidence>
<comment type="similarity">
    <text evidence="3">Belongs to the N(4)/N(6)-methyltransferase family.</text>
</comment>
<dbReference type="PRINTS" id="PR00508">
    <property type="entry name" value="S21N4MTFRASE"/>
</dbReference>
<protein>
    <recommendedName>
        <fullName evidence="3">Methyltransferase</fullName>
        <ecNumber evidence="3">2.1.1.-</ecNumber>
    </recommendedName>
</protein>
<keyword evidence="2" id="KW-0808">Transferase</keyword>
<keyword evidence="1" id="KW-0489">Methyltransferase</keyword>
<dbReference type="EC" id="2.1.1.-" evidence="3"/>
<evidence type="ECO:0000313" key="5">
    <source>
        <dbReference type="EMBL" id="MBO0347888.1"/>
    </source>
</evidence>
<evidence type="ECO:0000259" key="4">
    <source>
        <dbReference type="Pfam" id="PF01555"/>
    </source>
</evidence>
<dbReference type="SUPFAM" id="SSF53335">
    <property type="entry name" value="S-adenosyl-L-methionine-dependent methyltransferases"/>
    <property type="match status" value="3"/>
</dbReference>
<dbReference type="InterPro" id="IPR001091">
    <property type="entry name" value="RM_Methyltransferase"/>
</dbReference>
<dbReference type="InterPro" id="IPR029063">
    <property type="entry name" value="SAM-dependent_MTases_sf"/>
</dbReference>
<comment type="caution">
    <text evidence="5">The sequence shown here is derived from an EMBL/GenBank/DDBJ whole genome shotgun (WGS) entry which is preliminary data.</text>
</comment>
<feature type="domain" description="DNA methylase N-4/N-6" evidence="4">
    <location>
        <begin position="31"/>
        <end position="93"/>
    </location>
</feature>
<accession>A0ABS3FM32</accession>
<name>A0ABS3FM32_9CYAN</name>
<gene>
    <name evidence="5" type="ORF">J0895_01940</name>
</gene>
<organism evidence="5 6">
    <name type="scientific">Phormidium pseudopriestleyi FRX01</name>
    <dbReference type="NCBI Taxonomy" id="1759528"/>
    <lineage>
        <taxon>Bacteria</taxon>
        <taxon>Bacillati</taxon>
        <taxon>Cyanobacteriota</taxon>
        <taxon>Cyanophyceae</taxon>
        <taxon>Oscillatoriophycideae</taxon>
        <taxon>Oscillatoriales</taxon>
        <taxon>Oscillatoriaceae</taxon>
        <taxon>Phormidium</taxon>
    </lineage>
</organism>
<dbReference type="Proteomes" id="UP000664844">
    <property type="component" value="Unassembled WGS sequence"/>
</dbReference>
<evidence type="ECO:0000256" key="2">
    <source>
        <dbReference type="ARBA" id="ARBA00022679"/>
    </source>
</evidence>
<evidence type="ECO:0000256" key="3">
    <source>
        <dbReference type="RuleBase" id="RU362026"/>
    </source>
</evidence>
<dbReference type="RefSeq" id="WP_207086465.1">
    <property type="nucleotide sequence ID" value="NZ_JAFLQW010000050.1"/>
</dbReference>
<proteinExistence type="inferred from homology"/>
<dbReference type="Gene3D" id="3.40.50.150">
    <property type="entry name" value="Vaccinia Virus protein VP39"/>
    <property type="match status" value="2"/>
</dbReference>
<sequence length="497" mass="56741">MPKQLTFEFDQNFQDISPQKVARPKGYSGLYGFHKYWGKKPWEPLALIIEQLTQEGDIILDPFVGSGTSARESLLRSRRFIGFDINPVAIELTNLLVSPPDYFAIINAFKTLEKTLKKSINETYQLQDGRIASHYLWDKDRLHQVWLRGGPKNSRLELSPTAQDIELAQKFNPYTSQHIRNIRFFSNGRINASPTLSIADLMTGRAQYNIDLLITQIKTLPPDSQRAIYLCLTAASGQMSKMVFAVTNRGKNKGNISEKVEVGSWVIGYWRPELHFEVNVWNCFERRVSKLLKAISEDDPLQKTNICDSLEQFYQNHSDCCILYGPCQNEIEKIPKKSVNLILTDPPHSDRIPYLELSELWNSILGIEPIFESEIIISNAKERRKTPNLYKCTMIDFLAKCSTVMRDDAFLVLLYNSRQQDRWGFIQPFLDGSETSAGLQYLGQFPCNYSAGSVVQDTRKGGLKHDIALIFGKSNSDLSKVANLKNILGWSDTFRDE</sequence>